<evidence type="ECO:0000313" key="2">
    <source>
        <dbReference type="EMBL" id="SME87926.1"/>
    </source>
</evidence>
<dbReference type="InterPro" id="IPR010127">
    <property type="entry name" value="Phasin_subfam-1"/>
</dbReference>
<dbReference type="InterPro" id="IPR018968">
    <property type="entry name" value="Phasin"/>
</dbReference>
<protein>
    <submittedName>
        <fullName evidence="2">Phasin family protein</fullName>
    </submittedName>
</protein>
<dbReference type="EMBL" id="FWZX01000001">
    <property type="protein sequence ID" value="SME87926.1"/>
    <property type="molecule type" value="Genomic_DNA"/>
</dbReference>
<dbReference type="AlphaFoldDB" id="A0A1Y6B2A0"/>
<proteinExistence type="predicted"/>
<evidence type="ECO:0000259" key="1">
    <source>
        <dbReference type="Pfam" id="PF09361"/>
    </source>
</evidence>
<dbReference type="RefSeq" id="WP_085120403.1">
    <property type="nucleotide sequence ID" value="NZ_FWZX01000001.1"/>
</dbReference>
<reference evidence="2 3" key="1">
    <citation type="submission" date="2017-04" db="EMBL/GenBank/DDBJ databases">
        <authorList>
            <person name="Afonso C.L."/>
            <person name="Miller P.J."/>
            <person name="Scott M.A."/>
            <person name="Spackman E."/>
            <person name="Goraichik I."/>
            <person name="Dimitrov K.M."/>
            <person name="Suarez D.L."/>
            <person name="Swayne D.E."/>
        </authorList>
    </citation>
    <scope>NUCLEOTIDE SEQUENCE [LARGE SCALE GENOMIC DNA]</scope>
    <source>
        <strain evidence="2 3">USBA 355</strain>
    </source>
</reference>
<dbReference type="Pfam" id="PF09361">
    <property type="entry name" value="Phasin_2"/>
    <property type="match status" value="1"/>
</dbReference>
<dbReference type="Proteomes" id="UP000192917">
    <property type="component" value="Unassembled WGS sequence"/>
</dbReference>
<sequence>MSTAKKSAATVQQDVLAPVEAAVNAGKETVEAVMKAGTDAYAKHYEQTVSLTKDHVEKTSTMLFQNYDEMVSLNKANLDAVVATTTTFAKAFEVLAKELMGFAQGNVETGMTTTKKLLGAKNLQEMMDLQSEYSRSLFDGCVAESAKVAEMSMKTANEAFAPIQERVQVTVEKITKPAA</sequence>
<dbReference type="STRING" id="560819.SAMN05428998_10126"/>
<feature type="domain" description="Phasin" evidence="1">
    <location>
        <begin position="69"/>
        <end position="167"/>
    </location>
</feature>
<name>A0A1Y6B2A0_9PROT</name>
<accession>A0A1Y6B2A0</accession>
<keyword evidence="3" id="KW-1185">Reference proteome</keyword>
<dbReference type="NCBIfam" id="TIGR01841">
    <property type="entry name" value="phasin"/>
    <property type="match status" value="1"/>
</dbReference>
<evidence type="ECO:0000313" key="3">
    <source>
        <dbReference type="Proteomes" id="UP000192917"/>
    </source>
</evidence>
<gene>
    <name evidence="2" type="ORF">SAMN05428998_10126</name>
</gene>
<organism evidence="2 3">
    <name type="scientific">Tistlia consotensis USBA 355</name>
    <dbReference type="NCBI Taxonomy" id="560819"/>
    <lineage>
        <taxon>Bacteria</taxon>
        <taxon>Pseudomonadati</taxon>
        <taxon>Pseudomonadota</taxon>
        <taxon>Alphaproteobacteria</taxon>
        <taxon>Rhodospirillales</taxon>
        <taxon>Rhodovibrionaceae</taxon>
        <taxon>Tistlia</taxon>
    </lineage>
</organism>